<feature type="compositionally biased region" description="Low complexity" evidence="1">
    <location>
        <begin position="57"/>
        <end position="68"/>
    </location>
</feature>
<evidence type="ECO:0000313" key="3">
    <source>
        <dbReference type="Proteomes" id="UP000605986"/>
    </source>
</evidence>
<name>A0A8H4KB77_9HYPO</name>
<accession>A0A8H4KB77</accession>
<evidence type="ECO:0008006" key="4">
    <source>
        <dbReference type="Google" id="ProtNLM"/>
    </source>
</evidence>
<gene>
    <name evidence="2" type="ORF">F53441_8505</name>
</gene>
<evidence type="ECO:0000313" key="2">
    <source>
        <dbReference type="EMBL" id="KAF4448030.1"/>
    </source>
</evidence>
<feature type="region of interest" description="Disordered" evidence="1">
    <location>
        <begin position="22"/>
        <end position="45"/>
    </location>
</feature>
<feature type="region of interest" description="Disordered" evidence="1">
    <location>
        <begin position="57"/>
        <end position="82"/>
    </location>
</feature>
<dbReference type="Proteomes" id="UP000605986">
    <property type="component" value="Unassembled WGS sequence"/>
</dbReference>
<proteinExistence type="predicted"/>
<protein>
    <recommendedName>
        <fullName evidence="4">F-box domain-containing protein</fullName>
    </recommendedName>
</protein>
<dbReference type="AlphaFoldDB" id="A0A8H4KB77"/>
<dbReference type="EMBL" id="JAADJG010000362">
    <property type="protein sequence ID" value="KAF4448030.1"/>
    <property type="molecule type" value="Genomic_DNA"/>
</dbReference>
<keyword evidence="3" id="KW-1185">Reference proteome</keyword>
<reference evidence="2" key="1">
    <citation type="submission" date="2020-01" db="EMBL/GenBank/DDBJ databases">
        <title>Identification and distribution of gene clusters putatively required for synthesis of sphingolipid metabolism inhibitors in phylogenetically diverse species of the filamentous fungus Fusarium.</title>
        <authorList>
            <person name="Kim H.-S."/>
            <person name="Busman M."/>
            <person name="Brown D.W."/>
            <person name="Divon H."/>
            <person name="Uhlig S."/>
            <person name="Proctor R.H."/>
        </authorList>
    </citation>
    <scope>NUCLEOTIDE SEQUENCE</scope>
    <source>
        <strain evidence="2">NRRL 53441</strain>
    </source>
</reference>
<sequence>MNFERFPQEIVLEIISHMSAHDLTRAGSNPGPGTPEKLDSEDESKDEEFLLKYSHLLGGSPSLDDSSSVYPFRPRIDRGDSDSEDERFERFKCKVKVIRLKDLALRVSNLEYLELHGGHQWCGWDYMHLNSESTLCEQFDLPRAGWSNLRRVKLYGYIPRSFAA</sequence>
<evidence type="ECO:0000256" key="1">
    <source>
        <dbReference type="SAM" id="MobiDB-lite"/>
    </source>
</evidence>
<comment type="caution">
    <text evidence="2">The sequence shown here is derived from an EMBL/GenBank/DDBJ whole genome shotgun (WGS) entry which is preliminary data.</text>
</comment>
<organism evidence="2 3">
    <name type="scientific">Fusarium austroafricanum</name>
    <dbReference type="NCBI Taxonomy" id="2364996"/>
    <lineage>
        <taxon>Eukaryota</taxon>
        <taxon>Fungi</taxon>
        <taxon>Dikarya</taxon>
        <taxon>Ascomycota</taxon>
        <taxon>Pezizomycotina</taxon>
        <taxon>Sordariomycetes</taxon>
        <taxon>Hypocreomycetidae</taxon>
        <taxon>Hypocreales</taxon>
        <taxon>Nectriaceae</taxon>
        <taxon>Fusarium</taxon>
        <taxon>Fusarium concolor species complex</taxon>
    </lineage>
</organism>